<dbReference type="EMBL" id="RKHY01000001">
    <property type="protein sequence ID" value="ROS44386.1"/>
    <property type="molecule type" value="Genomic_DNA"/>
</dbReference>
<accession>A0A3N2H663</accession>
<dbReference type="InterPro" id="IPR020845">
    <property type="entry name" value="AMP-binding_CS"/>
</dbReference>
<dbReference type="GO" id="GO:0006631">
    <property type="term" value="P:fatty acid metabolic process"/>
    <property type="evidence" value="ECO:0007669"/>
    <property type="project" value="TreeGrafter"/>
</dbReference>
<feature type="domain" description="AMP-dependent synthetase/ligase" evidence="3">
    <location>
        <begin position="37"/>
        <end position="396"/>
    </location>
</feature>
<reference evidence="5 6" key="1">
    <citation type="submission" date="2018-11" db="EMBL/GenBank/DDBJ databases">
        <title>Sequencing the genomes of 1000 actinobacteria strains.</title>
        <authorList>
            <person name="Klenk H.-P."/>
        </authorList>
    </citation>
    <scope>NUCLEOTIDE SEQUENCE [LARGE SCALE GENOMIC DNA]</scope>
    <source>
        <strain evidence="5 6">DSM 44348</strain>
    </source>
</reference>
<evidence type="ECO:0000256" key="1">
    <source>
        <dbReference type="ARBA" id="ARBA00006432"/>
    </source>
</evidence>
<evidence type="ECO:0000259" key="3">
    <source>
        <dbReference type="Pfam" id="PF00501"/>
    </source>
</evidence>
<evidence type="ECO:0000313" key="5">
    <source>
        <dbReference type="EMBL" id="ROS44386.1"/>
    </source>
</evidence>
<proteinExistence type="inferred from homology"/>
<dbReference type="PANTHER" id="PTHR43201:SF5">
    <property type="entry name" value="MEDIUM-CHAIN ACYL-COA LIGASE ACSF2, MITOCHONDRIAL"/>
    <property type="match status" value="1"/>
</dbReference>
<feature type="domain" description="AMP-binding enzyme C-terminal" evidence="4">
    <location>
        <begin position="447"/>
        <end position="522"/>
    </location>
</feature>
<protein>
    <submittedName>
        <fullName evidence="5">Fatty-acyl-CoA synthase</fullName>
    </submittedName>
</protein>
<keyword evidence="6" id="KW-1185">Reference proteome</keyword>
<dbReference type="InterPro" id="IPR025110">
    <property type="entry name" value="AMP-bd_C"/>
</dbReference>
<dbReference type="InterPro" id="IPR045851">
    <property type="entry name" value="AMP-bd_C_sf"/>
</dbReference>
<dbReference type="InterPro" id="IPR000873">
    <property type="entry name" value="AMP-dep_synth/lig_dom"/>
</dbReference>
<gene>
    <name evidence="5" type="ORF">EDD35_6827</name>
</gene>
<dbReference type="PROSITE" id="PS00455">
    <property type="entry name" value="AMP_BINDING"/>
    <property type="match status" value="1"/>
</dbReference>
<evidence type="ECO:0000256" key="2">
    <source>
        <dbReference type="ARBA" id="ARBA00022598"/>
    </source>
</evidence>
<dbReference type="GO" id="GO:0031956">
    <property type="term" value="F:medium-chain fatty acid-CoA ligase activity"/>
    <property type="evidence" value="ECO:0007669"/>
    <property type="project" value="TreeGrafter"/>
</dbReference>
<dbReference type="Pfam" id="PF13193">
    <property type="entry name" value="AMP-binding_C"/>
    <property type="match status" value="1"/>
</dbReference>
<dbReference type="Gene3D" id="3.40.50.12780">
    <property type="entry name" value="N-terminal domain of ligase-like"/>
    <property type="match status" value="1"/>
</dbReference>
<dbReference type="SUPFAM" id="SSF56801">
    <property type="entry name" value="Acetyl-CoA synthetase-like"/>
    <property type="match status" value="1"/>
</dbReference>
<dbReference type="InterPro" id="IPR042099">
    <property type="entry name" value="ANL_N_sf"/>
</dbReference>
<dbReference type="Proteomes" id="UP000274843">
    <property type="component" value="Unassembled WGS sequence"/>
</dbReference>
<evidence type="ECO:0000259" key="4">
    <source>
        <dbReference type="Pfam" id="PF13193"/>
    </source>
</evidence>
<dbReference type="AlphaFoldDB" id="A0A3N2H663"/>
<dbReference type="PANTHER" id="PTHR43201">
    <property type="entry name" value="ACYL-COA SYNTHETASE"/>
    <property type="match status" value="1"/>
</dbReference>
<comment type="caution">
    <text evidence="5">The sequence shown here is derived from an EMBL/GenBank/DDBJ whole genome shotgun (WGS) entry which is preliminary data.</text>
</comment>
<dbReference type="FunFam" id="3.30.300.30:FF:000008">
    <property type="entry name" value="2,3-dihydroxybenzoate-AMP ligase"/>
    <property type="match status" value="1"/>
</dbReference>
<dbReference type="NCBIfam" id="NF004837">
    <property type="entry name" value="PRK06187.1"/>
    <property type="match status" value="1"/>
</dbReference>
<name>A0A3N2H663_9PSEU</name>
<organism evidence="5 6">
    <name type="scientific">Amycolatopsis thermoflava</name>
    <dbReference type="NCBI Taxonomy" id="84480"/>
    <lineage>
        <taxon>Bacteria</taxon>
        <taxon>Bacillati</taxon>
        <taxon>Actinomycetota</taxon>
        <taxon>Actinomycetes</taxon>
        <taxon>Pseudonocardiales</taxon>
        <taxon>Pseudonocardiaceae</taxon>
        <taxon>Amycolatopsis</taxon>
        <taxon>Amycolatopsis methanolica group</taxon>
    </lineage>
</organism>
<sequence>MGDRRGVRAAARAPTTCNGAGKEVNAGVRTLTDVTRRGARRFADRTAVSTGGSALTYTELDRDADRLSAAFRELGVRRGDRVAILAENCVELVVVAFAAMKAGAWFVPLNFRYGPEELSYVLADTTPRVVVAGPGYAGALDAALPAERPALVVVDDGEAVTGRLSYRDLLAAHTGAALEDLSEPGDIATVLYTSGTTGFPKGVLATHDATVRLLPVYAIEGDLGAGDVMLISMPLFHGGGLVIQLLPALALGATVVLTGRGFSADGVLELVERERVTVTLWSPTMLAMILRDADVTAHDTGSLTKIWYGSSSIAATTLERAREAFPQAGFYQWYGTTEATTIAVLRPEDHRDRADQTGREVYGVDARIVDPSGAEVGVGETGEVVVSAAGTCMVGYHHQPEATAEAIRDGWLHTGDLAVRGTDGYFTIVDRISDVIISGGENIYPREVEEALHSHPAVAEASVFGVPDEVYGESVAAAVVLVPGAEATAEDLGAHVAERIARYKRPTRWHLVDQLPRNASGKVLKRALREQVAARAEVV</sequence>
<evidence type="ECO:0000313" key="6">
    <source>
        <dbReference type="Proteomes" id="UP000274843"/>
    </source>
</evidence>
<comment type="similarity">
    <text evidence="1">Belongs to the ATP-dependent AMP-binding enzyme family.</text>
</comment>
<dbReference type="Gene3D" id="3.30.300.30">
    <property type="match status" value="1"/>
</dbReference>
<dbReference type="Pfam" id="PF00501">
    <property type="entry name" value="AMP-binding"/>
    <property type="match status" value="1"/>
</dbReference>
<keyword evidence="2" id="KW-0436">Ligase</keyword>